<dbReference type="GO" id="GO:0006508">
    <property type="term" value="P:proteolysis"/>
    <property type="evidence" value="ECO:0007669"/>
    <property type="project" value="InterPro"/>
</dbReference>
<feature type="domain" description="Peptidase M28" evidence="1">
    <location>
        <begin position="76"/>
        <end position="292"/>
    </location>
</feature>
<dbReference type="InterPro" id="IPR045175">
    <property type="entry name" value="M28_fam"/>
</dbReference>
<proteinExistence type="predicted"/>
<dbReference type="SUPFAM" id="SSF53187">
    <property type="entry name" value="Zn-dependent exopeptidases"/>
    <property type="match status" value="1"/>
</dbReference>
<dbReference type="Pfam" id="PF04389">
    <property type="entry name" value="Peptidase_M28"/>
    <property type="match status" value="1"/>
</dbReference>
<dbReference type="AlphaFoldDB" id="A0A975BN15"/>
<dbReference type="RefSeq" id="WP_207683065.1">
    <property type="nucleotide sequence ID" value="NZ_CP061800.1"/>
</dbReference>
<dbReference type="GO" id="GO:0008235">
    <property type="term" value="F:metalloexopeptidase activity"/>
    <property type="evidence" value="ECO:0007669"/>
    <property type="project" value="InterPro"/>
</dbReference>
<evidence type="ECO:0000313" key="3">
    <source>
        <dbReference type="Proteomes" id="UP000663722"/>
    </source>
</evidence>
<protein>
    <submittedName>
        <fullName evidence="2">Peptidase, M28 family</fullName>
    </submittedName>
</protein>
<reference evidence="2" key="1">
    <citation type="journal article" date="2021" name="Microb. Physiol.">
        <title>Proteogenomic Insights into the Physiology of Marine, Sulfate-Reducing, Filamentous Desulfonema limicola and Desulfonema magnum.</title>
        <authorList>
            <person name="Schnaars V."/>
            <person name="Wohlbrand L."/>
            <person name="Scheve S."/>
            <person name="Hinrichs C."/>
            <person name="Reinhardt R."/>
            <person name="Rabus R."/>
        </authorList>
    </citation>
    <scope>NUCLEOTIDE SEQUENCE</scope>
    <source>
        <strain evidence="2">4be13</strain>
    </source>
</reference>
<organism evidence="2 3">
    <name type="scientific">Desulfonema magnum</name>
    <dbReference type="NCBI Taxonomy" id="45655"/>
    <lineage>
        <taxon>Bacteria</taxon>
        <taxon>Pseudomonadati</taxon>
        <taxon>Thermodesulfobacteriota</taxon>
        <taxon>Desulfobacteria</taxon>
        <taxon>Desulfobacterales</taxon>
        <taxon>Desulfococcaceae</taxon>
        <taxon>Desulfonema</taxon>
    </lineage>
</organism>
<dbReference type="InterPro" id="IPR007484">
    <property type="entry name" value="Peptidase_M28"/>
</dbReference>
<accession>A0A975BN15</accession>
<dbReference type="Proteomes" id="UP000663722">
    <property type="component" value="Chromosome"/>
</dbReference>
<dbReference type="PANTHER" id="PTHR12147:SF26">
    <property type="entry name" value="PEPTIDASE M28 DOMAIN-CONTAINING PROTEIN"/>
    <property type="match status" value="1"/>
</dbReference>
<dbReference type="EMBL" id="CP061800">
    <property type="protein sequence ID" value="QTA88188.1"/>
    <property type="molecule type" value="Genomic_DNA"/>
</dbReference>
<evidence type="ECO:0000313" key="2">
    <source>
        <dbReference type="EMBL" id="QTA88188.1"/>
    </source>
</evidence>
<dbReference type="KEGG" id="dmm:dnm_042290"/>
<gene>
    <name evidence="2" type="ORF">dnm_042290</name>
</gene>
<evidence type="ECO:0000259" key="1">
    <source>
        <dbReference type="Pfam" id="PF04389"/>
    </source>
</evidence>
<dbReference type="PANTHER" id="PTHR12147">
    <property type="entry name" value="METALLOPEPTIDASE M28 FAMILY MEMBER"/>
    <property type="match status" value="1"/>
</dbReference>
<name>A0A975BN15_9BACT</name>
<sequence>MIVKKSSQSDKGEPLTDIYDIISQVSVDYLTYLIEKVSVPRHYIAEKENNKRIALWIKKQFMSYGYEVFFQGRYDNIVAIPPGKSEKPYLIAATHYDTVPRSPGADDNGSGIAVLLTCAKIFSEGGMPKSAMFVIFNREEDGLLGSSDFVERYVKNNEIKISEANVLEMVGYCSYEPGSQKFPDGLPVKLPDTGDFLGIIGNKTSNKITEMLLKHAATYLDDFPVMGLKVYFGLERFFPLLRRSDHSPFWEAGIPALMWTDTAEFRNENYHSSHDTPDTLNYEFMRKVAQLLLIRILTHEKLL</sequence>
<dbReference type="Gene3D" id="3.40.630.10">
    <property type="entry name" value="Zn peptidases"/>
    <property type="match status" value="1"/>
</dbReference>
<keyword evidence="3" id="KW-1185">Reference proteome</keyword>